<evidence type="ECO:0000313" key="2">
    <source>
        <dbReference type="EMBL" id="ERJ92505.1"/>
    </source>
</evidence>
<protein>
    <recommendedName>
        <fullName evidence="4">TIGR04086 family membrane protein</fullName>
    </recommendedName>
</protein>
<keyword evidence="3" id="KW-1185">Reference proteome</keyword>
<dbReference type="InterPro" id="IPR023804">
    <property type="entry name" value="DUF3792_TM"/>
</dbReference>
<keyword evidence="1" id="KW-0472">Membrane</keyword>
<evidence type="ECO:0000256" key="1">
    <source>
        <dbReference type="SAM" id="Phobius"/>
    </source>
</evidence>
<dbReference type="GeneID" id="93693402"/>
<organism evidence="2 3">
    <name type="scientific">Ruminococcus callidus ATCC 27760</name>
    <dbReference type="NCBI Taxonomy" id="411473"/>
    <lineage>
        <taxon>Bacteria</taxon>
        <taxon>Bacillati</taxon>
        <taxon>Bacillota</taxon>
        <taxon>Clostridia</taxon>
        <taxon>Eubacteriales</taxon>
        <taxon>Oscillospiraceae</taxon>
        <taxon>Ruminococcus</taxon>
    </lineage>
</organism>
<keyword evidence="1" id="KW-0812">Transmembrane</keyword>
<dbReference type="Pfam" id="PF12670">
    <property type="entry name" value="DUF3792"/>
    <property type="match status" value="1"/>
</dbReference>
<feature type="transmembrane region" description="Helical" evidence="1">
    <location>
        <begin position="20"/>
        <end position="44"/>
    </location>
</feature>
<accession>U2KKB5</accession>
<dbReference type="PATRIC" id="fig|411473.3.peg.1944"/>
<feature type="transmembrane region" description="Helical" evidence="1">
    <location>
        <begin position="107"/>
        <end position="128"/>
    </location>
</feature>
<evidence type="ECO:0000313" key="3">
    <source>
        <dbReference type="Proteomes" id="UP000016662"/>
    </source>
</evidence>
<evidence type="ECO:0008006" key="4">
    <source>
        <dbReference type="Google" id="ProtNLM"/>
    </source>
</evidence>
<dbReference type="HOGENOM" id="CLU_1884252_0_0_9"/>
<dbReference type="Proteomes" id="UP000016662">
    <property type="component" value="Unassembled WGS sequence"/>
</dbReference>
<reference evidence="2 3" key="1">
    <citation type="submission" date="2013-07" db="EMBL/GenBank/DDBJ databases">
        <authorList>
            <person name="Weinstock G."/>
            <person name="Sodergren E."/>
            <person name="Wylie T."/>
            <person name="Fulton L."/>
            <person name="Fulton R."/>
            <person name="Fronick C."/>
            <person name="O'Laughlin M."/>
            <person name="Godfrey J."/>
            <person name="Miner T."/>
            <person name="Herter B."/>
            <person name="Appelbaum E."/>
            <person name="Cordes M."/>
            <person name="Lek S."/>
            <person name="Wollam A."/>
            <person name="Pepin K.H."/>
            <person name="Palsikar V.B."/>
            <person name="Mitreva M."/>
            <person name="Wilson R.K."/>
        </authorList>
    </citation>
    <scope>NUCLEOTIDE SEQUENCE [LARGE SCALE GENOMIC DNA]</scope>
    <source>
        <strain evidence="2 3">ATCC 27760</strain>
    </source>
</reference>
<dbReference type="AlphaFoldDB" id="U2KKB5"/>
<keyword evidence="1" id="KW-1133">Transmembrane helix</keyword>
<gene>
    <name evidence="2" type="ORF">RUMCAL_02344</name>
</gene>
<name>U2KKB5_9FIRM</name>
<comment type="caution">
    <text evidence="2">The sequence shown here is derived from an EMBL/GenBank/DDBJ whole genome shotgun (WGS) entry which is preliminary data.</text>
</comment>
<feature type="transmembrane region" description="Helical" evidence="1">
    <location>
        <begin position="50"/>
        <end position="68"/>
    </location>
</feature>
<sequence>MRTKRQPVRQSIWENRFGYLPAALSVGIGLLLAGLAALSGLLLLSDLSERISALLLGLLLFCSGYSMGRFAGFHRRRKGWLTGLCCGLLLCGILLAVGLFWQGTAGSPVRLLLICGGSIWGGISGVNAPHKKPPK</sequence>
<dbReference type="NCBIfam" id="TIGR04086">
    <property type="entry name" value="TIGR04086_membr"/>
    <property type="match status" value="1"/>
</dbReference>
<dbReference type="RefSeq" id="WP_021680512.1">
    <property type="nucleotide sequence ID" value="NZ_KI260295.1"/>
</dbReference>
<feature type="transmembrane region" description="Helical" evidence="1">
    <location>
        <begin position="80"/>
        <end position="101"/>
    </location>
</feature>
<dbReference type="EMBL" id="AWVF01000292">
    <property type="protein sequence ID" value="ERJ92505.1"/>
    <property type="molecule type" value="Genomic_DNA"/>
</dbReference>
<dbReference type="STRING" id="411473.RUMCAL_02344"/>
<proteinExistence type="predicted"/>